<dbReference type="PANTHER" id="PTHR31356:SF66">
    <property type="entry name" value="CATALASE-PEROXIDASE"/>
    <property type="match status" value="1"/>
</dbReference>
<keyword evidence="5" id="KW-1185">Reference proteome</keyword>
<evidence type="ECO:0000259" key="3">
    <source>
        <dbReference type="PROSITE" id="PS50873"/>
    </source>
</evidence>
<dbReference type="AlphaFoldDB" id="D7FZA8"/>
<dbReference type="PRINTS" id="PR00459">
    <property type="entry name" value="ASPEROXIDASE"/>
</dbReference>
<evidence type="ECO:0000313" key="5">
    <source>
        <dbReference type="Proteomes" id="UP000002630"/>
    </source>
</evidence>
<keyword evidence="4" id="KW-0575">Peroxidase</keyword>
<sequence length="299" mass="32632">MKMCAADDDNPILIRLAWHDAGTFNKDSAEPWPRCGGANGSIRFEPEINHEANLGLVFGLKLLQPLKDKYPEVGWADLIQLASATAVEEAGGPVIDMRYGRKDAATPKDCVDEGNLPAGDAPFPDADTPQNARHGFFRSLSWMLLLPVDTMETAHLRNVFYRMGFGDEGIVALSGAHTLGRAGQLNAEGDWSPCTKFTAAGVCPRGGDAPSKGNPGGSSWTRNWMKFDNSYFATVPDGEGGSELFKLETDKCLFVDKGFLPFAQKYKESQEAFFEDYKKAHKMLSELGAVWEPEGGFAI</sequence>
<reference evidence="4 5" key="1">
    <citation type="journal article" date="2010" name="Nature">
        <title>The Ectocarpus genome and the independent evolution of multicellularity in brown algae.</title>
        <authorList>
            <person name="Cock J.M."/>
            <person name="Sterck L."/>
            <person name="Rouze P."/>
            <person name="Scornet D."/>
            <person name="Allen A.E."/>
            <person name="Amoutzias G."/>
            <person name="Anthouard V."/>
            <person name="Artiguenave F."/>
            <person name="Aury J.M."/>
            <person name="Badger J.H."/>
            <person name="Beszteri B."/>
            <person name="Billiau K."/>
            <person name="Bonnet E."/>
            <person name="Bothwell J.H."/>
            <person name="Bowler C."/>
            <person name="Boyen C."/>
            <person name="Brownlee C."/>
            <person name="Carrano C.J."/>
            <person name="Charrier B."/>
            <person name="Cho G.Y."/>
            <person name="Coelho S.M."/>
            <person name="Collen J."/>
            <person name="Corre E."/>
            <person name="Da Silva C."/>
            <person name="Delage L."/>
            <person name="Delaroque N."/>
            <person name="Dittami S.M."/>
            <person name="Doulbeau S."/>
            <person name="Elias M."/>
            <person name="Farnham G."/>
            <person name="Gachon C.M."/>
            <person name="Gschloessl B."/>
            <person name="Heesch S."/>
            <person name="Jabbari K."/>
            <person name="Jubin C."/>
            <person name="Kawai H."/>
            <person name="Kimura K."/>
            <person name="Kloareg B."/>
            <person name="Kupper F.C."/>
            <person name="Lang D."/>
            <person name="Le Bail A."/>
            <person name="Leblanc C."/>
            <person name="Lerouge P."/>
            <person name="Lohr M."/>
            <person name="Lopez P.J."/>
            <person name="Martens C."/>
            <person name="Maumus F."/>
            <person name="Michel G."/>
            <person name="Miranda-Saavedra D."/>
            <person name="Morales J."/>
            <person name="Moreau H."/>
            <person name="Motomura T."/>
            <person name="Nagasato C."/>
            <person name="Napoli C.A."/>
            <person name="Nelson D.R."/>
            <person name="Nyvall-Collen P."/>
            <person name="Peters A.F."/>
            <person name="Pommier C."/>
            <person name="Potin P."/>
            <person name="Poulain J."/>
            <person name="Quesneville H."/>
            <person name="Read B."/>
            <person name="Rensing S.A."/>
            <person name="Ritter A."/>
            <person name="Rousvoal S."/>
            <person name="Samanta M."/>
            <person name="Samson G."/>
            <person name="Schroeder D.C."/>
            <person name="Segurens B."/>
            <person name="Strittmatter M."/>
            <person name="Tonon T."/>
            <person name="Tregear J.W."/>
            <person name="Valentin K."/>
            <person name="von Dassow P."/>
            <person name="Yamagishi T."/>
            <person name="Van de Peer Y."/>
            <person name="Wincker P."/>
        </authorList>
    </citation>
    <scope>NUCLEOTIDE SEQUENCE [LARGE SCALE GENOMIC DNA]</scope>
    <source>
        <strain evidence="5">Ec32 / CCAP1310/4</strain>
    </source>
</reference>
<dbReference type="InterPro" id="IPR002207">
    <property type="entry name" value="Peroxidase_I"/>
</dbReference>
<dbReference type="PANTHER" id="PTHR31356">
    <property type="entry name" value="THYLAKOID LUMENAL 29 KDA PROTEIN, CHLOROPLASTIC-RELATED"/>
    <property type="match status" value="1"/>
</dbReference>
<dbReference type="OrthoDB" id="2859658at2759"/>
<dbReference type="PRINTS" id="PR00458">
    <property type="entry name" value="PEROXIDASE"/>
</dbReference>
<dbReference type="InterPro" id="IPR044831">
    <property type="entry name" value="Ccp1-like"/>
</dbReference>
<dbReference type="SUPFAM" id="SSF48113">
    <property type="entry name" value="Heme-dependent peroxidases"/>
    <property type="match status" value="1"/>
</dbReference>
<comment type="similarity">
    <text evidence="2">Belongs to the peroxidase family.</text>
</comment>
<keyword evidence="1 4" id="KW-0560">Oxidoreductase</keyword>
<feature type="domain" description="Plant heme peroxidase family profile" evidence="3">
    <location>
        <begin position="13"/>
        <end position="295"/>
    </location>
</feature>
<evidence type="ECO:0000256" key="2">
    <source>
        <dbReference type="RuleBase" id="RU004241"/>
    </source>
</evidence>
<dbReference type="PROSITE" id="PS50873">
    <property type="entry name" value="PEROXIDASE_4"/>
    <property type="match status" value="1"/>
</dbReference>
<dbReference type="Gene3D" id="1.10.420.10">
    <property type="entry name" value="Peroxidase, domain 2"/>
    <property type="match status" value="1"/>
</dbReference>
<accession>D7FZA8</accession>
<dbReference type="GO" id="GO:0016688">
    <property type="term" value="F:L-ascorbate peroxidase activity"/>
    <property type="evidence" value="ECO:0007669"/>
    <property type="project" value="UniProtKB-EC"/>
</dbReference>
<dbReference type="EMBL" id="FN649760">
    <property type="protein sequence ID" value="CBJ32725.1"/>
    <property type="molecule type" value="Genomic_DNA"/>
</dbReference>
<dbReference type="Gene3D" id="1.10.520.10">
    <property type="match status" value="1"/>
</dbReference>
<proteinExistence type="inferred from homology"/>
<dbReference type="GO" id="GO:0042744">
    <property type="term" value="P:hydrogen peroxide catabolic process"/>
    <property type="evidence" value="ECO:0007669"/>
    <property type="project" value="TreeGrafter"/>
</dbReference>
<dbReference type="InterPro" id="IPR002016">
    <property type="entry name" value="Haem_peroxidase"/>
</dbReference>
<dbReference type="Proteomes" id="UP000002630">
    <property type="component" value="Unassembled WGS sequence"/>
</dbReference>
<dbReference type="InParanoid" id="D7FZA8"/>
<protein>
    <submittedName>
        <fullName evidence="4">Ascorbate peroxidase</fullName>
        <ecNumber evidence="4">1.11.1.11</ecNumber>
    </submittedName>
</protein>
<dbReference type="GO" id="GO:0020037">
    <property type="term" value="F:heme binding"/>
    <property type="evidence" value="ECO:0007669"/>
    <property type="project" value="InterPro"/>
</dbReference>
<dbReference type="PeroxiBase" id="13392">
    <property type="entry name" value="EsilAPx03"/>
</dbReference>
<evidence type="ECO:0000256" key="1">
    <source>
        <dbReference type="ARBA" id="ARBA00023002"/>
    </source>
</evidence>
<gene>
    <name evidence="4" type="primary">APX</name>
    <name evidence="4" type="ORF">Esi_0359_0023</name>
</gene>
<dbReference type="InterPro" id="IPR010255">
    <property type="entry name" value="Haem_peroxidase_sf"/>
</dbReference>
<evidence type="ECO:0000313" key="4">
    <source>
        <dbReference type="EMBL" id="CBJ32725.1"/>
    </source>
</evidence>
<dbReference type="GO" id="GO:0000302">
    <property type="term" value="P:response to reactive oxygen species"/>
    <property type="evidence" value="ECO:0007669"/>
    <property type="project" value="TreeGrafter"/>
</dbReference>
<organism evidence="4 5">
    <name type="scientific">Ectocarpus siliculosus</name>
    <name type="common">Brown alga</name>
    <name type="synonym">Conferva siliculosa</name>
    <dbReference type="NCBI Taxonomy" id="2880"/>
    <lineage>
        <taxon>Eukaryota</taxon>
        <taxon>Sar</taxon>
        <taxon>Stramenopiles</taxon>
        <taxon>Ochrophyta</taxon>
        <taxon>PX clade</taxon>
        <taxon>Phaeophyceae</taxon>
        <taxon>Ectocarpales</taxon>
        <taxon>Ectocarpaceae</taxon>
        <taxon>Ectocarpus</taxon>
    </lineage>
</organism>
<name>D7FZA8_ECTSI</name>
<dbReference type="STRING" id="2880.D7FZA8"/>
<dbReference type="Pfam" id="PF00141">
    <property type="entry name" value="peroxidase"/>
    <property type="match status" value="1"/>
</dbReference>
<dbReference type="GO" id="GO:0034599">
    <property type="term" value="P:cellular response to oxidative stress"/>
    <property type="evidence" value="ECO:0007669"/>
    <property type="project" value="InterPro"/>
</dbReference>
<dbReference type="EC" id="1.11.1.11" evidence="4"/>